<dbReference type="AlphaFoldDB" id="A0A4T2GQK6"/>
<evidence type="ECO:0000256" key="1">
    <source>
        <dbReference type="SAM" id="Phobius"/>
    </source>
</evidence>
<organism evidence="3 4">
    <name type="scientific">Streptococcus suis</name>
    <dbReference type="NCBI Taxonomy" id="1307"/>
    <lineage>
        <taxon>Bacteria</taxon>
        <taxon>Bacillati</taxon>
        <taxon>Bacillota</taxon>
        <taxon>Bacilli</taxon>
        <taxon>Lactobacillales</taxon>
        <taxon>Streptococcaceae</taxon>
        <taxon>Streptococcus</taxon>
    </lineage>
</organism>
<keyword evidence="1" id="KW-1133">Transmembrane helix</keyword>
<accession>A0A4T2GQK6</accession>
<feature type="transmembrane region" description="Helical" evidence="1">
    <location>
        <begin position="334"/>
        <end position="351"/>
    </location>
</feature>
<dbReference type="EMBL" id="SSXO01000002">
    <property type="protein sequence ID" value="TII00144.1"/>
    <property type="molecule type" value="Genomic_DNA"/>
</dbReference>
<evidence type="ECO:0000313" key="4">
    <source>
        <dbReference type="Proteomes" id="UP000305165"/>
    </source>
</evidence>
<keyword evidence="1" id="KW-0472">Membrane</keyword>
<protein>
    <recommendedName>
        <fullName evidence="5">ABC-2 family transporter protein</fullName>
    </recommendedName>
</protein>
<dbReference type="OrthoDB" id="2210279at2"/>
<name>A0A4T2GQK6_STRSU</name>
<keyword evidence="1" id="KW-0812">Transmembrane</keyword>
<reference evidence="3 4" key="1">
    <citation type="submission" date="2019-04" db="EMBL/GenBank/DDBJ databases">
        <title>Genome analysis of Streptococcus suis strain WUSS424.</title>
        <authorList>
            <person name="Chen H."/>
            <person name="Gao X."/>
            <person name="Wu Z."/>
        </authorList>
    </citation>
    <scope>NUCLEOTIDE SEQUENCE [LARGE SCALE GENOMIC DNA]</scope>
    <source>
        <strain evidence="3 4">WUSS424</strain>
    </source>
</reference>
<sequence length="410" mass="47329">MLEIELKQFFRQKKLVFLLFLLGVLLLGQSLYFSYNHQVAKEEKVQYYQQFLSRFEHLGDEIEAAYQQELIDEASYQEEKEFIEGYLDTYKMELEAVEKEDWNYFYTKNIQNLLRDGAYVSSNYDSYDIPSQTIENTVAVSRYLKEHQLPTAFPVDYFLTEFDQFETEADRELIYRLGKQALKGTSHQIWFSLKGWGILYLLPLFLLLFADFYTKDQTGLNRQRRFLKTVGLSPRTIISHKALAFLGLFLFSYLTVYSLHYSIIFLVNGASSWSYPITHYIPNGADTFVPHSQVELIIKPIYQAVLISFGLELLYLFLILGLAQLVTHVTKSPLAGCLLTLGFALGGSWIQHPLNPFALWNAGAIADGSLLVHTNNQHFSFSHAYLVLSIASCLVYGLLYFSLTHDTREV</sequence>
<gene>
    <name evidence="3" type="ORF">FAJ39_01130</name>
    <name evidence="2" type="ORF">FAJ39_03460</name>
</gene>
<dbReference type="Proteomes" id="UP000305165">
    <property type="component" value="Unassembled WGS sequence"/>
</dbReference>
<feature type="transmembrane region" description="Helical" evidence="1">
    <location>
        <begin position="242"/>
        <end position="267"/>
    </location>
</feature>
<evidence type="ECO:0008006" key="5">
    <source>
        <dbReference type="Google" id="ProtNLM"/>
    </source>
</evidence>
<comment type="caution">
    <text evidence="3">The sequence shown here is derived from an EMBL/GenBank/DDBJ whole genome shotgun (WGS) entry which is preliminary data.</text>
</comment>
<evidence type="ECO:0000313" key="3">
    <source>
        <dbReference type="EMBL" id="TII00960.1"/>
    </source>
</evidence>
<evidence type="ECO:0000313" key="2">
    <source>
        <dbReference type="EMBL" id="TII00144.1"/>
    </source>
</evidence>
<dbReference type="EMBL" id="SSXO01000001">
    <property type="protein sequence ID" value="TII00960.1"/>
    <property type="molecule type" value="Genomic_DNA"/>
</dbReference>
<feature type="transmembrane region" description="Helical" evidence="1">
    <location>
        <begin position="384"/>
        <end position="403"/>
    </location>
</feature>
<feature type="transmembrane region" description="Helical" evidence="1">
    <location>
        <begin position="301"/>
        <end position="322"/>
    </location>
</feature>
<proteinExistence type="predicted"/>